<evidence type="ECO:0000313" key="2">
    <source>
        <dbReference type="Proteomes" id="UP000600799"/>
    </source>
</evidence>
<dbReference type="PANTHER" id="PTHR36451">
    <property type="entry name" value="PAPS-DEPENDENT SULFOTRANSFERASE STF3"/>
    <property type="match status" value="1"/>
</dbReference>
<proteinExistence type="predicted"/>
<accession>A0ABS0HJ71</accession>
<comment type="caution">
    <text evidence="1">The sequence shown here is derived from an EMBL/GenBank/DDBJ whole genome shotgun (WGS) entry which is preliminary data.</text>
</comment>
<sequence>MRFLDQLDADALISRARTSTGLVDLGPDHFREPLDVLLRSMRDEARLNEAGANTHAARIANALENRLRRVDLVKRHPEILDEQVDVGVIIVGLPRTGSTMLQRLLAASPRATAMVWWETIFPLPRDNSGEADIATRKADAKQLSDDLVAASAGFESIHPMDAFAHDEELPLIEQSFISNIPEAMLYLPSYGEWLLDADQTAAYGELLEWLKILQWQDPSRRGRKWILKAPHHLTAVSTTLDTFPGAIIAMTHRRVDHVMGSYYSMVASLTSGNTDTDLSKEQAAHWTRRLRRNLVDMLPVREARPERFFDIQYRDLLSDPVGSAQAIFAAAGMAADDDDIAAWQTWLGGNQRDSRPSHKYDLADYGVDREALMQDFAFYSDVYVPEA</sequence>
<dbReference type="InterPro" id="IPR027417">
    <property type="entry name" value="P-loop_NTPase"/>
</dbReference>
<dbReference type="SUPFAM" id="SSF52540">
    <property type="entry name" value="P-loop containing nucleoside triphosphate hydrolases"/>
    <property type="match status" value="1"/>
</dbReference>
<dbReference type="PANTHER" id="PTHR36451:SF1">
    <property type="entry name" value="OMEGA-HYDROXY-BETA-DIHYDROMENAQUINONE-9 SULFOTRANSFERASE STF3"/>
    <property type="match status" value="1"/>
</dbReference>
<dbReference type="RefSeq" id="WP_196276606.1">
    <property type="nucleotide sequence ID" value="NZ_JADQDC010000011.1"/>
</dbReference>
<protein>
    <submittedName>
        <fullName evidence="1">Sulfotransferase</fullName>
    </submittedName>
</protein>
<dbReference type="EMBL" id="JADQDC010000011">
    <property type="protein sequence ID" value="MBF9152290.1"/>
    <property type="molecule type" value="Genomic_DNA"/>
</dbReference>
<dbReference type="Proteomes" id="UP000600799">
    <property type="component" value="Unassembled WGS sequence"/>
</dbReference>
<dbReference type="Pfam" id="PF13469">
    <property type="entry name" value="Sulfotransfer_3"/>
    <property type="match status" value="1"/>
</dbReference>
<dbReference type="InterPro" id="IPR052736">
    <property type="entry name" value="Stf3_sulfotransferase"/>
</dbReference>
<name>A0ABS0HJ71_9SPHN</name>
<organism evidence="1 2">
    <name type="scientific">Novosphingobium jiangmenense</name>
    <dbReference type="NCBI Taxonomy" id="2791981"/>
    <lineage>
        <taxon>Bacteria</taxon>
        <taxon>Pseudomonadati</taxon>
        <taxon>Pseudomonadota</taxon>
        <taxon>Alphaproteobacteria</taxon>
        <taxon>Sphingomonadales</taxon>
        <taxon>Sphingomonadaceae</taxon>
        <taxon>Novosphingobium</taxon>
    </lineage>
</organism>
<dbReference type="Gene3D" id="3.40.50.300">
    <property type="entry name" value="P-loop containing nucleotide triphosphate hydrolases"/>
    <property type="match status" value="1"/>
</dbReference>
<keyword evidence="2" id="KW-1185">Reference proteome</keyword>
<evidence type="ECO:0000313" key="1">
    <source>
        <dbReference type="EMBL" id="MBF9152290.1"/>
    </source>
</evidence>
<reference evidence="1 2" key="1">
    <citation type="submission" date="2020-11" db="EMBL/GenBank/DDBJ databases">
        <title>The genome sequence of Novosphingobium sp. 1Y9A.</title>
        <authorList>
            <person name="Liu Y."/>
        </authorList>
    </citation>
    <scope>NUCLEOTIDE SEQUENCE [LARGE SCALE GENOMIC DNA]</scope>
    <source>
        <strain evidence="1 2">1Y9A</strain>
    </source>
</reference>
<gene>
    <name evidence="1" type="ORF">I2488_14880</name>
</gene>